<evidence type="ECO:0000313" key="4">
    <source>
        <dbReference type="EMBL" id="CCH45042.1"/>
    </source>
</evidence>
<accession>K0KSM1</accession>
<name>K0KSM1_WICCF</name>
<gene>
    <name evidence="4" type="ORF">BN7_4620</name>
</gene>
<dbReference type="Pfam" id="PF25871">
    <property type="entry name" value="HTH_76"/>
    <property type="match status" value="1"/>
</dbReference>
<organism evidence="4 5">
    <name type="scientific">Wickerhamomyces ciferrii (strain ATCC 14091 / BCRC 22168 / CBS 111 / JCM 3599 / NBRC 0793 / NRRL Y-1031 F-60-10)</name>
    <name type="common">Yeast</name>
    <name type="synonym">Pichia ciferrii</name>
    <dbReference type="NCBI Taxonomy" id="1206466"/>
    <lineage>
        <taxon>Eukaryota</taxon>
        <taxon>Fungi</taxon>
        <taxon>Dikarya</taxon>
        <taxon>Ascomycota</taxon>
        <taxon>Saccharomycotina</taxon>
        <taxon>Saccharomycetes</taxon>
        <taxon>Phaffomycetales</taxon>
        <taxon>Wickerhamomycetaceae</taxon>
        <taxon>Wickerhamomyces</taxon>
    </lineage>
</organism>
<proteinExistence type="predicted"/>
<evidence type="ECO:0000259" key="2">
    <source>
        <dbReference type="Pfam" id="PF17733"/>
    </source>
</evidence>
<feature type="region of interest" description="Disordered" evidence="1">
    <location>
        <begin position="117"/>
        <end position="171"/>
    </location>
</feature>
<feature type="compositionally biased region" description="Acidic residues" evidence="1">
    <location>
        <begin position="151"/>
        <end position="161"/>
    </location>
</feature>
<dbReference type="STRING" id="1206466.K0KSM1"/>
<dbReference type="EMBL" id="CAIF01000178">
    <property type="protein sequence ID" value="CCH45042.1"/>
    <property type="molecule type" value="Genomic_DNA"/>
</dbReference>
<dbReference type="InterPro" id="IPR040554">
    <property type="entry name" value="KPWE_PEX14_dom"/>
</dbReference>
<sequence length="171" mass="19783">MSDQEASSGNETNNIQNGLENVYESYLDQINQQNDGKIQEIITEIPTDEKSRLEIQAKTFYFCQQTGNILNIEDYEEWKSNQLNAEPEYSSNYQELVELIIAGKEVPGIKQIPDTVLEGQTSQHVAQERKKPWELKKEQEEKERKEKEEQDNVADEVEENNGTETEKIAEI</sequence>
<keyword evidence="5" id="KW-1185">Reference proteome</keyword>
<dbReference type="Proteomes" id="UP000009328">
    <property type="component" value="Unassembled WGS sequence"/>
</dbReference>
<feature type="compositionally biased region" description="Basic and acidic residues" evidence="1">
    <location>
        <begin position="126"/>
        <end position="150"/>
    </location>
</feature>
<protein>
    <submittedName>
        <fullName evidence="4">Uncharacterized protein</fullName>
    </submittedName>
</protein>
<evidence type="ECO:0000259" key="3">
    <source>
        <dbReference type="Pfam" id="PF25871"/>
    </source>
</evidence>
<dbReference type="InterPro" id="IPR058841">
    <property type="entry name" value="HTH_76"/>
</dbReference>
<dbReference type="PANTHER" id="PTHR36855">
    <property type="entry name" value="CHROMOSOME 10, WHOLE GENOME SHOTGUN SEQUENCE"/>
    <property type="match status" value="1"/>
</dbReference>
<dbReference type="PANTHER" id="PTHR36855:SF1">
    <property type="entry name" value="PEROXISOME MEMBRANE ANCHOR PROTEIN PEX14P N-TERMINAL DOMAIN-CONTAINING PROTEIN"/>
    <property type="match status" value="1"/>
</dbReference>
<dbReference type="AlphaFoldDB" id="K0KSM1"/>
<reference evidence="4 5" key="1">
    <citation type="journal article" date="2012" name="Eukaryot. Cell">
        <title>Draft genome sequence of Wickerhamomyces ciferrii NRRL Y-1031 F-60-10.</title>
        <authorList>
            <person name="Schneider J."/>
            <person name="Andrea H."/>
            <person name="Blom J."/>
            <person name="Jaenicke S."/>
            <person name="Ruckert C."/>
            <person name="Schorsch C."/>
            <person name="Szczepanowski R."/>
            <person name="Farwick M."/>
            <person name="Goesmann A."/>
            <person name="Puhler A."/>
            <person name="Schaffer S."/>
            <person name="Tauch A."/>
            <person name="Kohler T."/>
            <person name="Brinkrolf K."/>
        </authorList>
    </citation>
    <scope>NUCLEOTIDE SEQUENCE [LARGE SCALE GENOMIC DNA]</scope>
    <source>
        <strain evidence="5">ATCC 14091 / BCRC 22168 / CBS 111 / JCM 3599 / NBRC 0793 / NRRL Y-1031 F-60-10</strain>
    </source>
</reference>
<dbReference type="HOGENOM" id="CLU_1564114_0_0_1"/>
<feature type="domain" description="Peroxisomal membrane protein PEX14-like KPWE" evidence="2">
    <location>
        <begin position="89"/>
        <end position="134"/>
    </location>
</feature>
<feature type="domain" description="PEX14-like helix-turn-helix" evidence="3">
    <location>
        <begin position="16"/>
        <end position="82"/>
    </location>
</feature>
<evidence type="ECO:0000313" key="5">
    <source>
        <dbReference type="Proteomes" id="UP000009328"/>
    </source>
</evidence>
<comment type="caution">
    <text evidence="4">The sequence shown here is derived from an EMBL/GenBank/DDBJ whole genome shotgun (WGS) entry which is preliminary data.</text>
</comment>
<dbReference type="InParanoid" id="K0KSM1"/>
<dbReference type="eggNOG" id="ENOG502S7YV">
    <property type="taxonomic scope" value="Eukaryota"/>
</dbReference>
<evidence type="ECO:0000256" key="1">
    <source>
        <dbReference type="SAM" id="MobiDB-lite"/>
    </source>
</evidence>
<dbReference type="Pfam" id="PF17733">
    <property type="entry name" value="KPWE_dom"/>
    <property type="match status" value="1"/>
</dbReference>